<evidence type="ECO:0000259" key="1">
    <source>
        <dbReference type="Pfam" id="PF13649"/>
    </source>
</evidence>
<evidence type="ECO:0000313" key="3">
    <source>
        <dbReference type="Proteomes" id="UP000616724"/>
    </source>
</evidence>
<dbReference type="GO" id="GO:0008168">
    <property type="term" value="F:methyltransferase activity"/>
    <property type="evidence" value="ECO:0007669"/>
    <property type="project" value="TreeGrafter"/>
</dbReference>
<dbReference type="AlphaFoldDB" id="A0A8J3W874"/>
<dbReference type="PANTHER" id="PTHR43591:SF24">
    <property type="entry name" value="2-METHOXY-6-POLYPRENYL-1,4-BENZOQUINOL METHYLASE, MITOCHONDRIAL"/>
    <property type="match status" value="1"/>
</dbReference>
<dbReference type="CDD" id="cd02440">
    <property type="entry name" value="AdoMet_MTases"/>
    <property type="match status" value="1"/>
</dbReference>
<protein>
    <recommendedName>
        <fullName evidence="1">Methyltransferase domain-containing protein</fullName>
    </recommendedName>
</protein>
<proteinExistence type="predicted"/>
<keyword evidence="3" id="KW-1185">Reference proteome</keyword>
<dbReference type="Proteomes" id="UP000616724">
    <property type="component" value="Unassembled WGS sequence"/>
</dbReference>
<gene>
    <name evidence="2" type="ORF">Plo01_58270</name>
</gene>
<comment type="caution">
    <text evidence="2">The sequence shown here is derived from an EMBL/GenBank/DDBJ whole genome shotgun (WGS) entry which is preliminary data.</text>
</comment>
<dbReference type="SUPFAM" id="SSF53335">
    <property type="entry name" value="S-adenosyl-L-methionine-dependent methyltransferases"/>
    <property type="match status" value="1"/>
</dbReference>
<dbReference type="PANTHER" id="PTHR43591">
    <property type="entry name" value="METHYLTRANSFERASE"/>
    <property type="match status" value="1"/>
</dbReference>
<dbReference type="EMBL" id="BOOH01000048">
    <property type="protein sequence ID" value="GIH79398.1"/>
    <property type="molecule type" value="Genomic_DNA"/>
</dbReference>
<evidence type="ECO:0000313" key="2">
    <source>
        <dbReference type="EMBL" id="GIH79398.1"/>
    </source>
</evidence>
<dbReference type="Pfam" id="PF13649">
    <property type="entry name" value="Methyltransf_25"/>
    <property type="match status" value="1"/>
</dbReference>
<feature type="domain" description="Methyltransferase" evidence="1">
    <location>
        <begin position="41"/>
        <end position="135"/>
    </location>
</feature>
<dbReference type="Gene3D" id="3.40.50.150">
    <property type="entry name" value="Vaccinia Virus protein VP39"/>
    <property type="match status" value="1"/>
</dbReference>
<accession>A0A8J3W874</accession>
<dbReference type="RefSeq" id="WP_203893863.1">
    <property type="nucleotide sequence ID" value="NZ_BOOH01000048.1"/>
</dbReference>
<dbReference type="InterPro" id="IPR041698">
    <property type="entry name" value="Methyltransf_25"/>
</dbReference>
<reference evidence="2 3" key="1">
    <citation type="submission" date="2021-01" db="EMBL/GenBank/DDBJ databases">
        <title>Whole genome shotgun sequence of Planobispora longispora NBRC 13918.</title>
        <authorList>
            <person name="Komaki H."/>
            <person name="Tamura T."/>
        </authorList>
    </citation>
    <scope>NUCLEOTIDE SEQUENCE [LARGE SCALE GENOMIC DNA]</scope>
    <source>
        <strain evidence="2 3">NBRC 13918</strain>
    </source>
</reference>
<dbReference type="InterPro" id="IPR029063">
    <property type="entry name" value="SAM-dependent_MTases_sf"/>
</dbReference>
<sequence>MSYFEGRSGERYDRRAARLNRPLFRKICREIADAAPRDGAVLDAGTGSGHLLLELARLRPDLRLSGMDLSKDMIAIGRRHVRDASLEDRVALDVADVAALPYPDGAFDLVVSTLSMHHWDRVDRAVAEFARVLKPEAPLWIYDFRFVSARGLAAAARERFPGRPIRRTLVRALLPFPAFAGYAI</sequence>
<name>A0A8J3W874_9ACTN</name>
<organism evidence="2 3">
    <name type="scientific">Planobispora longispora</name>
    <dbReference type="NCBI Taxonomy" id="28887"/>
    <lineage>
        <taxon>Bacteria</taxon>
        <taxon>Bacillati</taxon>
        <taxon>Actinomycetota</taxon>
        <taxon>Actinomycetes</taxon>
        <taxon>Streptosporangiales</taxon>
        <taxon>Streptosporangiaceae</taxon>
        <taxon>Planobispora</taxon>
    </lineage>
</organism>